<reference evidence="1 2" key="1">
    <citation type="journal article" date="2013" name="Syst. Appl. Microbiol.">
        <title>Phylogenetic position and virulence apparatus of the pear flower necrosis pathogen Erwinia piriflorinigrans CFBP 5888T as assessed by comparative genomics.</title>
        <authorList>
            <person name="Smits T.H."/>
            <person name="Rezzonico F."/>
            <person name="Lopez M.M."/>
            <person name="Blom J."/>
            <person name="Goesmann A."/>
            <person name="Frey J.E."/>
            <person name="Duffy B."/>
        </authorList>
    </citation>
    <scope>NUCLEOTIDE SEQUENCE [LARGE SCALE GENOMIC DNA]</scope>
    <source>
        <strain evidence="2">CFBP5888</strain>
    </source>
</reference>
<dbReference type="Proteomes" id="UP000018217">
    <property type="component" value="Unassembled WGS sequence"/>
</dbReference>
<protein>
    <submittedName>
        <fullName evidence="1">Uncharacterized protein</fullName>
    </submittedName>
</protein>
<dbReference type="EMBL" id="CAHS01000014">
    <property type="protein sequence ID" value="CCG86915.1"/>
    <property type="molecule type" value="Genomic_DNA"/>
</dbReference>
<proteinExistence type="predicted"/>
<organism evidence="1 2">
    <name type="scientific">Erwinia piriflorinigrans CFBP 5888</name>
    <dbReference type="NCBI Taxonomy" id="1161919"/>
    <lineage>
        <taxon>Bacteria</taxon>
        <taxon>Pseudomonadati</taxon>
        <taxon>Pseudomonadota</taxon>
        <taxon>Gammaproteobacteria</taxon>
        <taxon>Enterobacterales</taxon>
        <taxon>Erwiniaceae</taxon>
        <taxon>Erwinia</taxon>
    </lineage>
</organism>
<accession>V5Z7B0</accession>
<comment type="caution">
    <text evidence="1">The sequence shown here is derived from an EMBL/GenBank/DDBJ whole genome shotgun (WGS) entry which is preliminary data.</text>
</comment>
<evidence type="ECO:0000313" key="1">
    <source>
        <dbReference type="EMBL" id="CCG86915.1"/>
    </source>
</evidence>
<gene>
    <name evidence="1" type="ORF">EPIR_1550</name>
</gene>
<evidence type="ECO:0000313" key="2">
    <source>
        <dbReference type="Proteomes" id="UP000018217"/>
    </source>
</evidence>
<dbReference type="STRING" id="1161919.EPIR_1550"/>
<name>V5Z7B0_9GAMM</name>
<keyword evidence="2" id="KW-1185">Reference proteome</keyword>
<sequence>MALTALRQARAEPAVAPGRYLAMAQPLISNI</sequence>
<dbReference type="AlphaFoldDB" id="V5Z7B0"/>